<feature type="region of interest" description="Disordered" evidence="1">
    <location>
        <begin position="329"/>
        <end position="359"/>
    </location>
</feature>
<evidence type="ECO:0000313" key="4">
    <source>
        <dbReference type="Proteomes" id="UP001189429"/>
    </source>
</evidence>
<gene>
    <name evidence="3" type="ORF">PCOR1329_LOCUS35109</name>
</gene>
<protein>
    <recommendedName>
        <fullName evidence="2">BEACH-type PH domain-containing protein</fullName>
    </recommendedName>
</protein>
<reference evidence="3" key="1">
    <citation type="submission" date="2023-10" db="EMBL/GenBank/DDBJ databases">
        <authorList>
            <person name="Chen Y."/>
            <person name="Shah S."/>
            <person name="Dougan E. K."/>
            <person name="Thang M."/>
            <person name="Chan C."/>
        </authorList>
    </citation>
    <scope>NUCLEOTIDE SEQUENCE [LARGE SCALE GENOMIC DNA]</scope>
</reference>
<sequence length="735" mass="79057">MGRQPESGSHNEADMPAKCPSDAQRVGKLSRAIHSTAAAATPALLVRGGGRVIMRSDENQLNPDVISDRAAALGMFFPCWRQGSGCIAKKPAMPGLARRKARPRGRGDLGALGHGDSGSSFPIGAGGFRGPDRGALGDLIRVPLPHEKSAELAVDLADGSADLREEGIAAPMNGRVASAAKVFQLRALAGWAVRASPWAPCFECPWARPALVETPGFSSAQPQQGPIGSEAPAHAQGGQSRIDAERDERAHVKKALNIQYQRALGFQVIYCVHSLRPHLHGPGDALDNFCEHCRKMVGNLFDMELGFDPTYYAHAATWGRWLKIAGPQPTSRQIQRAGGGTSGRRRGLREPPSTGALPVVALPPATLQTGDNRFQPAAWSHRAHCDNCKHRPVDLRKSSGGAWVNAEARRTLAASRLEFDRRVADCWRHCASRWKTNQNLDGKPVSERARATQPAEARAAMPAQRADDDTFKEKAATDCWKSKCDRCPSIALTHERPRGQRPKGMSFPRPGRSDESDAPTLDEEPEVFAAECTWIRREGSLPCTLRLCPTALWLHPRGGFEPRPGGAAALATRRYARDPRRARRLRLRALRATCGVLPRRFLHRQTGLELRFLDGSAPVCLHFDRESPPDARGDAADGSASGALGGEAGEDMQDAAAGLGGGLGGAGAAAAALLGRALFGEQQDCAEVSRRDEAWCYIERLRQRLEVASASTEEALGHAPPAAGAAAPRRFRRGG</sequence>
<comment type="caution">
    <text evidence="3">The sequence shown here is derived from an EMBL/GenBank/DDBJ whole genome shotgun (WGS) entry which is preliminary data.</text>
</comment>
<feature type="compositionally biased region" description="Polar residues" evidence="1">
    <location>
        <begin position="216"/>
        <end position="226"/>
    </location>
</feature>
<feature type="non-terminal residue" evidence="3">
    <location>
        <position position="735"/>
    </location>
</feature>
<dbReference type="EMBL" id="CAUYUJ010014293">
    <property type="protein sequence ID" value="CAK0839437.1"/>
    <property type="molecule type" value="Genomic_DNA"/>
</dbReference>
<organism evidence="3 4">
    <name type="scientific">Prorocentrum cordatum</name>
    <dbReference type="NCBI Taxonomy" id="2364126"/>
    <lineage>
        <taxon>Eukaryota</taxon>
        <taxon>Sar</taxon>
        <taxon>Alveolata</taxon>
        <taxon>Dinophyceae</taxon>
        <taxon>Prorocentrales</taxon>
        <taxon>Prorocentraceae</taxon>
        <taxon>Prorocentrum</taxon>
    </lineage>
</organism>
<feature type="region of interest" description="Disordered" evidence="1">
    <location>
        <begin position="624"/>
        <end position="648"/>
    </location>
</feature>
<feature type="region of interest" description="Disordered" evidence="1">
    <location>
        <begin position="1"/>
        <end position="27"/>
    </location>
</feature>
<evidence type="ECO:0000313" key="3">
    <source>
        <dbReference type="EMBL" id="CAK0839437.1"/>
    </source>
</evidence>
<feature type="region of interest" description="Disordered" evidence="1">
    <location>
        <begin position="215"/>
        <end position="243"/>
    </location>
</feature>
<proteinExistence type="predicted"/>
<feature type="compositionally biased region" description="Low complexity" evidence="1">
    <location>
        <begin position="719"/>
        <end position="728"/>
    </location>
</feature>
<feature type="compositionally biased region" description="Basic and acidic residues" evidence="1">
    <location>
        <begin position="624"/>
        <end position="635"/>
    </location>
</feature>
<feature type="domain" description="BEACH-type PH" evidence="2">
    <location>
        <begin position="521"/>
        <end position="640"/>
    </location>
</feature>
<evidence type="ECO:0000256" key="1">
    <source>
        <dbReference type="SAM" id="MobiDB-lite"/>
    </source>
</evidence>
<evidence type="ECO:0000259" key="2">
    <source>
        <dbReference type="PROSITE" id="PS51783"/>
    </source>
</evidence>
<dbReference type="InterPro" id="IPR023362">
    <property type="entry name" value="PH-BEACH_dom"/>
</dbReference>
<dbReference type="Proteomes" id="UP001189429">
    <property type="component" value="Unassembled WGS sequence"/>
</dbReference>
<dbReference type="PROSITE" id="PS51783">
    <property type="entry name" value="PH_BEACH"/>
    <property type="match status" value="1"/>
</dbReference>
<feature type="region of interest" description="Disordered" evidence="1">
    <location>
        <begin position="492"/>
        <end position="522"/>
    </location>
</feature>
<accession>A0ABN9T3C1</accession>
<feature type="region of interest" description="Disordered" evidence="1">
    <location>
        <begin position="438"/>
        <end position="471"/>
    </location>
</feature>
<feature type="region of interest" description="Disordered" evidence="1">
    <location>
        <begin position="709"/>
        <end position="735"/>
    </location>
</feature>
<name>A0ABN9T3C1_9DINO</name>
<keyword evidence="4" id="KW-1185">Reference proteome</keyword>
<feature type="compositionally biased region" description="Low complexity" evidence="1">
    <location>
        <begin position="451"/>
        <end position="464"/>
    </location>
</feature>